<evidence type="ECO:0000256" key="5">
    <source>
        <dbReference type="ARBA" id="ARBA00022815"/>
    </source>
</evidence>
<gene>
    <name evidence="10" type="primary">Ppy</name>
</gene>
<evidence type="ECO:0000256" key="1">
    <source>
        <dbReference type="ARBA" id="ARBA00004613"/>
    </source>
</evidence>
<dbReference type="InParanoid" id="H0VV00"/>
<protein>
    <submittedName>
        <fullName evidence="10">Pancreatic polypeptide</fullName>
    </submittedName>
</protein>
<dbReference type="HOGENOM" id="CLU_165150_1_0_1"/>
<dbReference type="InterPro" id="IPR001955">
    <property type="entry name" value="Pancreatic_hormone-like"/>
</dbReference>
<keyword evidence="11" id="KW-1185">Reference proteome</keyword>
<reference evidence="10" key="3">
    <citation type="submission" date="2025-09" db="UniProtKB">
        <authorList>
            <consortium name="Ensembl"/>
        </authorList>
    </citation>
    <scope>IDENTIFICATION</scope>
    <source>
        <strain evidence="10">2N</strain>
    </source>
</reference>
<dbReference type="FunCoup" id="H0VV00">
    <property type="interactions" value="426"/>
</dbReference>
<reference evidence="11" key="1">
    <citation type="journal article" date="2011" name="Nature">
        <title>A high-resolution map of human evolutionary constraint using 29 mammals.</title>
        <authorList>
            <person name="Lindblad-Toh K."/>
            <person name="Garber M."/>
            <person name="Zuk O."/>
            <person name="Lin M.F."/>
            <person name="Parker B.J."/>
            <person name="Washietl S."/>
            <person name="Kheradpour P."/>
            <person name="Ernst J."/>
            <person name="Jordan G."/>
            <person name="Mauceli E."/>
            <person name="Ward L.D."/>
            <person name="Lowe C.B."/>
            <person name="Holloway A.K."/>
            <person name="Clamp M."/>
            <person name="Gnerre S."/>
            <person name="Alfoldi J."/>
            <person name="Beal K."/>
            <person name="Chang J."/>
            <person name="Clawson H."/>
            <person name="Cuff J."/>
            <person name="Di Palma F."/>
            <person name="Fitzgerald S."/>
            <person name="Flicek P."/>
            <person name="Guttman M."/>
            <person name="Hubisz M.J."/>
            <person name="Jaffe D.B."/>
            <person name="Jungreis I."/>
            <person name="Kent W.J."/>
            <person name="Kostka D."/>
            <person name="Lara M."/>
            <person name="Martins A.L."/>
            <person name="Massingham T."/>
            <person name="Moltke I."/>
            <person name="Raney B.J."/>
            <person name="Rasmussen M.D."/>
            <person name="Robinson J."/>
            <person name="Stark A."/>
            <person name="Vilella A.J."/>
            <person name="Wen J."/>
            <person name="Xie X."/>
            <person name="Zody M.C."/>
            <person name="Baldwin J."/>
            <person name="Bloom T."/>
            <person name="Chin C.W."/>
            <person name="Heiman D."/>
            <person name="Nicol R."/>
            <person name="Nusbaum C."/>
            <person name="Young S."/>
            <person name="Wilkinson J."/>
            <person name="Worley K.C."/>
            <person name="Kovar C.L."/>
            <person name="Muzny D.M."/>
            <person name="Gibbs R.A."/>
            <person name="Cree A."/>
            <person name="Dihn H.H."/>
            <person name="Fowler G."/>
            <person name="Jhangiani S."/>
            <person name="Joshi V."/>
            <person name="Lee S."/>
            <person name="Lewis L.R."/>
            <person name="Nazareth L.V."/>
            <person name="Okwuonu G."/>
            <person name="Santibanez J."/>
            <person name="Warren W.C."/>
            <person name="Mardis E.R."/>
            <person name="Weinstock G.M."/>
            <person name="Wilson R.K."/>
            <person name="Delehaunty K."/>
            <person name="Dooling D."/>
            <person name="Fronik C."/>
            <person name="Fulton L."/>
            <person name="Fulton B."/>
            <person name="Graves T."/>
            <person name="Minx P."/>
            <person name="Sodergren E."/>
            <person name="Birney E."/>
            <person name="Margulies E.H."/>
            <person name="Herrero J."/>
            <person name="Green E.D."/>
            <person name="Haussler D."/>
            <person name="Siepel A."/>
            <person name="Goldman N."/>
            <person name="Pollard K.S."/>
            <person name="Pedersen J.S."/>
            <person name="Lander E.S."/>
            <person name="Kellis M."/>
        </authorList>
    </citation>
    <scope>NUCLEOTIDE SEQUENCE [LARGE SCALE GENOMIC DNA]</scope>
    <source>
        <strain evidence="11">2N</strain>
    </source>
</reference>
<dbReference type="PROSITE" id="PS00265">
    <property type="entry name" value="PANCREATIC_HORMONE_1"/>
    <property type="match status" value="1"/>
</dbReference>
<dbReference type="AlphaFoldDB" id="H0VV00"/>
<dbReference type="PANTHER" id="PTHR10533">
    <property type="entry name" value="NEUROPEPTIDE Y/PANCREATIC HORMONE/PEPTIDE YY"/>
    <property type="match status" value="1"/>
</dbReference>
<evidence type="ECO:0000256" key="3">
    <source>
        <dbReference type="ARBA" id="ARBA00022525"/>
    </source>
</evidence>
<dbReference type="Pfam" id="PF00159">
    <property type="entry name" value="Hormone_3"/>
    <property type="match status" value="1"/>
</dbReference>
<evidence type="ECO:0000256" key="4">
    <source>
        <dbReference type="ARBA" id="ARBA00022702"/>
    </source>
</evidence>
<evidence type="ECO:0000313" key="10">
    <source>
        <dbReference type="Ensembl" id="ENSCPOP00000014525.1"/>
    </source>
</evidence>
<dbReference type="Proteomes" id="UP000005447">
    <property type="component" value="Unassembled WGS sequence"/>
</dbReference>
<accession>H0VV00</accession>
<sequence>MTATRCCLWLLLLGTCMALLLPEAWGAPLEPVYPGDDATPQQMAQYAAEMRRYINMLTRPRYGKSAEEDALGLPVWRQSHAAAPGGSHRHPPAGLPAAKGGTGVSGSPPKPWDCFPCRAHSLPWQS</sequence>
<dbReference type="GO" id="GO:0031841">
    <property type="term" value="F:neuropeptide Y receptor binding"/>
    <property type="evidence" value="ECO:0007669"/>
    <property type="project" value="TreeGrafter"/>
</dbReference>
<evidence type="ECO:0000256" key="8">
    <source>
        <dbReference type="SAM" id="MobiDB-lite"/>
    </source>
</evidence>
<dbReference type="VEuPathDB" id="HostDB:ENSCPOG00000024599"/>
<reference evidence="10" key="2">
    <citation type="submission" date="2025-08" db="UniProtKB">
        <authorList>
            <consortium name="Ensembl"/>
        </authorList>
    </citation>
    <scope>IDENTIFICATION</scope>
    <source>
        <strain evidence="10">2N</strain>
    </source>
</reference>
<dbReference type="PROSITE" id="PS50276">
    <property type="entry name" value="PANCREATIC_HORMONE_2"/>
    <property type="match status" value="1"/>
</dbReference>
<keyword evidence="3" id="KW-0964">Secreted</keyword>
<dbReference type="GO" id="GO:0005184">
    <property type="term" value="F:neuropeptide hormone activity"/>
    <property type="evidence" value="ECO:0007669"/>
    <property type="project" value="TreeGrafter"/>
</dbReference>
<evidence type="ECO:0000256" key="2">
    <source>
        <dbReference type="ARBA" id="ARBA00010022"/>
    </source>
</evidence>
<dbReference type="Bgee" id="ENSCPOG00000024599">
    <property type="expression patterns" value="Expressed in thyroid gland"/>
</dbReference>
<comment type="similarity">
    <text evidence="2 7">Belongs to the NPY family.</text>
</comment>
<evidence type="ECO:0000256" key="7">
    <source>
        <dbReference type="RuleBase" id="RU000656"/>
    </source>
</evidence>
<dbReference type="GO" id="GO:0007218">
    <property type="term" value="P:neuropeptide signaling pathway"/>
    <property type="evidence" value="ECO:0007669"/>
    <property type="project" value="TreeGrafter"/>
</dbReference>
<dbReference type="GeneTree" id="ENSGT00530000064295"/>
<evidence type="ECO:0000256" key="6">
    <source>
        <dbReference type="ARBA" id="ARBA00037168"/>
    </source>
</evidence>
<evidence type="ECO:0000313" key="11">
    <source>
        <dbReference type="Proteomes" id="UP000005447"/>
    </source>
</evidence>
<dbReference type="GO" id="GO:0007631">
    <property type="term" value="P:feeding behavior"/>
    <property type="evidence" value="ECO:0007669"/>
    <property type="project" value="TreeGrafter"/>
</dbReference>
<dbReference type="InterPro" id="IPR020392">
    <property type="entry name" value="Pancreatic_hormone-like_CS"/>
</dbReference>
<organism evidence="10 11">
    <name type="scientific">Cavia porcellus</name>
    <name type="common">Guinea pig</name>
    <dbReference type="NCBI Taxonomy" id="10141"/>
    <lineage>
        <taxon>Eukaryota</taxon>
        <taxon>Metazoa</taxon>
        <taxon>Chordata</taxon>
        <taxon>Craniata</taxon>
        <taxon>Vertebrata</taxon>
        <taxon>Euteleostomi</taxon>
        <taxon>Mammalia</taxon>
        <taxon>Eutheria</taxon>
        <taxon>Euarchontoglires</taxon>
        <taxon>Glires</taxon>
        <taxon>Rodentia</taxon>
        <taxon>Hystricomorpha</taxon>
        <taxon>Caviidae</taxon>
        <taxon>Cavia</taxon>
    </lineage>
</organism>
<feature type="chain" id="PRO_5003543088" evidence="9">
    <location>
        <begin position="27"/>
        <end position="126"/>
    </location>
</feature>
<dbReference type="PRINTS" id="PR00278">
    <property type="entry name" value="PANCHORMONE"/>
</dbReference>
<dbReference type="GO" id="GO:0005615">
    <property type="term" value="C:extracellular space"/>
    <property type="evidence" value="ECO:0007669"/>
    <property type="project" value="TreeGrafter"/>
</dbReference>
<feature type="region of interest" description="Disordered" evidence="8">
    <location>
        <begin position="77"/>
        <end position="109"/>
    </location>
</feature>
<evidence type="ECO:0000256" key="9">
    <source>
        <dbReference type="SAM" id="SignalP"/>
    </source>
</evidence>
<dbReference type="CDD" id="cd00126">
    <property type="entry name" value="PAH"/>
    <property type="match status" value="1"/>
</dbReference>
<comment type="function">
    <text evidence="6">Hormone secreted by pancreatic cells that acts as a regulator of pancreatic and gastrointestinal functions probably by signaling through the G protein-coupled receptor NPY4R2.</text>
</comment>
<feature type="signal peptide" evidence="9">
    <location>
        <begin position="1"/>
        <end position="26"/>
    </location>
</feature>
<dbReference type="SMART" id="SM00309">
    <property type="entry name" value="PAH"/>
    <property type="match status" value="1"/>
</dbReference>
<dbReference type="Ensembl" id="ENSCPOT00000019657.2">
    <property type="protein sequence ID" value="ENSCPOP00000014525.1"/>
    <property type="gene ID" value="ENSCPOG00000024599.2"/>
</dbReference>
<keyword evidence="5" id="KW-0027">Amidation</keyword>
<name>H0VV00_CAVPO</name>
<dbReference type="PANTHER" id="PTHR10533:SF2">
    <property type="entry name" value="PANCREATIC POLYPEPTIDE PROHORMONE"/>
    <property type="match status" value="1"/>
</dbReference>
<proteinExistence type="inferred from homology"/>
<keyword evidence="9" id="KW-0732">Signal</keyword>
<dbReference type="EMBL" id="AAKN02045628">
    <property type="status" value="NOT_ANNOTATED_CDS"/>
    <property type="molecule type" value="Genomic_DNA"/>
</dbReference>
<dbReference type="Gene3D" id="6.10.250.900">
    <property type="match status" value="1"/>
</dbReference>
<comment type="subcellular location">
    <subcellularLocation>
        <location evidence="1">Secreted</location>
    </subcellularLocation>
</comment>
<keyword evidence="4" id="KW-0372">Hormone</keyword>